<keyword evidence="2" id="KW-1185">Reference proteome</keyword>
<accession>A0A518E3X5</accession>
<name>A0A518E3X5_9BACT</name>
<gene>
    <name evidence="1" type="ORF">Pla8534_66650</name>
</gene>
<evidence type="ECO:0000313" key="1">
    <source>
        <dbReference type="EMBL" id="QDU98791.1"/>
    </source>
</evidence>
<evidence type="ECO:0008006" key="3">
    <source>
        <dbReference type="Google" id="ProtNLM"/>
    </source>
</evidence>
<dbReference type="KEGG" id="lcre:Pla8534_66650"/>
<sequence length="292" mass="33513">MIRFSTTDTALHASIDAIAPTWRTRAQNRTAALANGTRTNITKMWSEIKKVYMDLQGPKCAFCEKWIEDQAIEQDVEHFRPKNRISRWRVPRKLRGEGITVSQPAIGTEDGYRLLAYHPFNYVTACKSCNSILKRDYFPIEGTRDSGNDNPRALGGERAFLIYPLGDLDDDPEQLIEFHGLSPQPRRPGFDRKRALVTIEIFKLDDPRTRKELLKDRAEFIEKLYFALKIRDDATSDAIDKGNATSAVARLTSTRSRYTNCLRCYERLWATNRAEARAIYKNIASFLRTTSP</sequence>
<dbReference type="AlphaFoldDB" id="A0A518E3X5"/>
<dbReference type="Gene3D" id="1.10.30.50">
    <property type="match status" value="1"/>
</dbReference>
<organism evidence="1 2">
    <name type="scientific">Lignipirellula cremea</name>
    <dbReference type="NCBI Taxonomy" id="2528010"/>
    <lineage>
        <taxon>Bacteria</taxon>
        <taxon>Pseudomonadati</taxon>
        <taxon>Planctomycetota</taxon>
        <taxon>Planctomycetia</taxon>
        <taxon>Pirellulales</taxon>
        <taxon>Pirellulaceae</taxon>
        <taxon>Lignipirellula</taxon>
    </lineage>
</organism>
<evidence type="ECO:0000313" key="2">
    <source>
        <dbReference type="Proteomes" id="UP000317648"/>
    </source>
</evidence>
<proteinExistence type="predicted"/>
<dbReference type="RefSeq" id="WP_145058315.1">
    <property type="nucleotide sequence ID" value="NZ_CP036433.1"/>
</dbReference>
<dbReference type="Proteomes" id="UP000317648">
    <property type="component" value="Chromosome"/>
</dbReference>
<dbReference type="OrthoDB" id="8824552at2"/>
<dbReference type="EMBL" id="CP036433">
    <property type="protein sequence ID" value="QDU98791.1"/>
    <property type="molecule type" value="Genomic_DNA"/>
</dbReference>
<reference evidence="1 2" key="1">
    <citation type="submission" date="2019-02" db="EMBL/GenBank/DDBJ databases">
        <title>Deep-cultivation of Planctomycetes and their phenomic and genomic characterization uncovers novel biology.</title>
        <authorList>
            <person name="Wiegand S."/>
            <person name="Jogler M."/>
            <person name="Boedeker C."/>
            <person name="Pinto D."/>
            <person name="Vollmers J."/>
            <person name="Rivas-Marin E."/>
            <person name="Kohn T."/>
            <person name="Peeters S.H."/>
            <person name="Heuer A."/>
            <person name="Rast P."/>
            <person name="Oberbeckmann S."/>
            <person name="Bunk B."/>
            <person name="Jeske O."/>
            <person name="Meyerdierks A."/>
            <person name="Storesund J.E."/>
            <person name="Kallscheuer N."/>
            <person name="Luecker S."/>
            <person name="Lage O.M."/>
            <person name="Pohl T."/>
            <person name="Merkel B.J."/>
            <person name="Hornburger P."/>
            <person name="Mueller R.-W."/>
            <person name="Bruemmer F."/>
            <person name="Labrenz M."/>
            <person name="Spormann A.M."/>
            <person name="Op den Camp H."/>
            <person name="Overmann J."/>
            <person name="Amann R."/>
            <person name="Jetten M.S.M."/>
            <person name="Mascher T."/>
            <person name="Medema M.H."/>
            <person name="Devos D.P."/>
            <person name="Kaster A.-K."/>
            <person name="Ovreas L."/>
            <person name="Rohde M."/>
            <person name="Galperin M.Y."/>
            <person name="Jogler C."/>
        </authorList>
    </citation>
    <scope>NUCLEOTIDE SEQUENCE [LARGE SCALE GENOMIC DNA]</scope>
    <source>
        <strain evidence="1 2">Pla85_3_4</strain>
    </source>
</reference>
<protein>
    <recommendedName>
        <fullName evidence="3">HNH nuclease domain-containing protein</fullName>
    </recommendedName>
</protein>